<feature type="non-terminal residue" evidence="1">
    <location>
        <position position="60"/>
    </location>
</feature>
<dbReference type="AlphaFoldDB" id="A0AA38FGH5"/>
<protein>
    <submittedName>
        <fullName evidence="1">Uncharacterized protein</fullName>
    </submittedName>
</protein>
<evidence type="ECO:0000313" key="2">
    <source>
        <dbReference type="Proteomes" id="UP000824469"/>
    </source>
</evidence>
<organism evidence="1 2">
    <name type="scientific">Taxus chinensis</name>
    <name type="common">Chinese yew</name>
    <name type="synonym">Taxus wallichiana var. chinensis</name>
    <dbReference type="NCBI Taxonomy" id="29808"/>
    <lineage>
        <taxon>Eukaryota</taxon>
        <taxon>Viridiplantae</taxon>
        <taxon>Streptophyta</taxon>
        <taxon>Embryophyta</taxon>
        <taxon>Tracheophyta</taxon>
        <taxon>Spermatophyta</taxon>
        <taxon>Pinopsida</taxon>
        <taxon>Pinidae</taxon>
        <taxon>Conifers II</taxon>
        <taxon>Cupressales</taxon>
        <taxon>Taxaceae</taxon>
        <taxon>Taxus</taxon>
    </lineage>
</organism>
<comment type="caution">
    <text evidence="1">The sequence shown here is derived from an EMBL/GenBank/DDBJ whole genome shotgun (WGS) entry which is preliminary data.</text>
</comment>
<evidence type="ECO:0000313" key="1">
    <source>
        <dbReference type="EMBL" id="KAH9301345.1"/>
    </source>
</evidence>
<gene>
    <name evidence="1" type="ORF">KI387_012928</name>
</gene>
<keyword evidence="2" id="KW-1185">Reference proteome</keyword>
<dbReference type="Proteomes" id="UP000824469">
    <property type="component" value="Unassembled WGS sequence"/>
</dbReference>
<sequence length="60" mass="6587">MGVYTSTVVNHGSVDEGVIDTNCDEERKIMVFGKNDEDFRIIERYSGGSCDGSNKGRKGL</sequence>
<dbReference type="EMBL" id="JAHRHJ020000009">
    <property type="protein sequence ID" value="KAH9301345.1"/>
    <property type="molecule type" value="Genomic_DNA"/>
</dbReference>
<proteinExistence type="predicted"/>
<name>A0AA38FGH5_TAXCH</name>
<accession>A0AA38FGH5</accession>
<reference evidence="1 2" key="1">
    <citation type="journal article" date="2021" name="Nat. Plants">
        <title>The Taxus genome provides insights into paclitaxel biosynthesis.</title>
        <authorList>
            <person name="Xiong X."/>
            <person name="Gou J."/>
            <person name="Liao Q."/>
            <person name="Li Y."/>
            <person name="Zhou Q."/>
            <person name="Bi G."/>
            <person name="Li C."/>
            <person name="Du R."/>
            <person name="Wang X."/>
            <person name="Sun T."/>
            <person name="Guo L."/>
            <person name="Liang H."/>
            <person name="Lu P."/>
            <person name="Wu Y."/>
            <person name="Zhang Z."/>
            <person name="Ro D.K."/>
            <person name="Shang Y."/>
            <person name="Huang S."/>
            <person name="Yan J."/>
        </authorList>
    </citation>
    <scope>NUCLEOTIDE SEQUENCE [LARGE SCALE GENOMIC DNA]</scope>
    <source>
        <strain evidence="1">Ta-2019</strain>
    </source>
</reference>